<dbReference type="EMBL" id="JAHQIW010006968">
    <property type="protein sequence ID" value="KAJ1371380.1"/>
    <property type="molecule type" value="Genomic_DNA"/>
</dbReference>
<comment type="caution">
    <text evidence="2">The sequence shown here is derived from an EMBL/GenBank/DDBJ whole genome shotgun (WGS) entry which is preliminary data.</text>
</comment>
<protein>
    <submittedName>
        <fullName evidence="2">Uncharacterized protein</fullName>
    </submittedName>
</protein>
<name>A0AAD5R7V3_PARTN</name>
<keyword evidence="1" id="KW-0732">Signal</keyword>
<keyword evidence="3" id="KW-1185">Reference proteome</keyword>
<accession>A0AAD5R7V3</accession>
<dbReference type="AlphaFoldDB" id="A0AAD5R7V3"/>
<dbReference type="Proteomes" id="UP001196413">
    <property type="component" value="Unassembled WGS sequence"/>
</dbReference>
<gene>
    <name evidence="2" type="ORF">KIN20_033323</name>
</gene>
<sequence length="228" mass="24923">MITKMAKLPINFFMISLLATVSRVLGCGVVPAGQASTRTFTVRGFTTLPVTMVYTGKPEISTKVSGIAHDRVEAQGFVQRLVEQTVFGVLERQGRRAFLSEAVISNILGQLNVRVNYEPMRCQTVLDGPADRNVNLDDKQPQNYIIVSNAVTAVCPKVDDRQRICMMGKNVAVPIPTNHTSILGTLITANIIMANWSRQMWLNRAVRILASGPFGTHFFSATATVGGN</sequence>
<feature type="signal peptide" evidence="1">
    <location>
        <begin position="1"/>
        <end position="26"/>
    </location>
</feature>
<evidence type="ECO:0000313" key="3">
    <source>
        <dbReference type="Proteomes" id="UP001196413"/>
    </source>
</evidence>
<organism evidence="2 3">
    <name type="scientific">Parelaphostrongylus tenuis</name>
    <name type="common">Meningeal worm</name>
    <dbReference type="NCBI Taxonomy" id="148309"/>
    <lineage>
        <taxon>Eukaryota</taxon>
        <taxon>Metazoa</taxon>
        <taxon>Ecdysozoa</taxon>
        <taxon>Nematoda</taxon>
        <taxon>Chromadorea</taxon>
        <taxon>Rhabditida</taxon>
        <taxon>Rhabditina</taxon>
        <taxon>Rhabditomorpha</taxon>
        <taxon>Strongyloidea</taxon>
        <taxon>Metastrongylidae</taxon>
        <taxon>Parelaphostrongylus</taxon>
    </lineage>
</organism>
<evidence type="ECO:0000256" key="1">
    <source>
        <dbReference type="SAM" id="SignalP"/>
    </source>
</evidence>
<feature type="chain" id="PRO_5041986673" evidence="1">
    <location>
        <begin position="27"/>
        <end position="228"/>
    </location>
</feature>
<proteinExistence type="predicted"/>
<reference evidence="2" key="1">
    <citation type="submission" date="2021-06" db="EMBL/GenBank/DDBJ databases">
        <title>Parelaphostrongylus tenuis whole genome reference sequence.</title>
        <authorList>
            <person name="Garwood T.J."/>
            <person name="Larsen P.A."/>
            <person name="Fountain-Jones N.M."/>
            <person name="Garbe J.R."/>
            <person name="Macchietto M.G."/>
            <person name="Kania S.A."/>
            <person name="Gerhold R.W."/>
            <person name="Richards J.E."/>
            <person name="Wolf T.M."/>
        </authorList>
    </citation>
    <scope>NUCLEOTIDE SEQUENCE</scope>
    <source>
        <strain evidence="2">MNPRO001-30</strain>
        <tissue evidence="2">Meninges</tissue>
    </source>
</reference>
<evidence type="ECO:0000313" key="2">
    <source>
        <dbReference type="EMBL" id="KAJ1371380.1"/>
    </source>
</evidence>